<evidence type="ECO:0000313" key="20">
    <source>
        <dbReference type="Proteomes" id="UP000683246"/>
    </source>
</evidence>
<keyword evidence="3" id="KW-1003">Cell membrane</keyword>
<dbReference type="KEGG" id="vpy:HZI73_03290"/>
<dbReference type="EC" id="2.7.10.1" evidence="2"/>
<keyword evidence="15" id="KW-0325">Glycoprotein</keyword>
<dbReference type="InterPro" id="IPR055163">
    <property type="entry name" value="ALK/LTK-like_GRD"/>
</dbReference>
<feature type="compositionally biased region" description="Basic and acidic residues" evidence="16">
    <location>
        <begin position="731"/>
        <end position="743"/>
    </location>
</feature>
<keyword evidence="7" id="KW-0547">Nucleotide-binding</keyword>
<keyword evidence="10" id="KW-1133">Transmembrane helix</keyword>
<keyword evidence="4" id="KW-0808">Transferase</keyword>
<accession>A0A8J8MH30</accession>
<evidence type="ECO:0000256" key="8">
    <source>
        <dbReference type="ARBA" id="ARBA00022777"/>
    </source>
</evidence>
<evidence type="ECO:0000256" key="11">
    <source>
        <dbReference type="ARBA" id="ARBA00023136"/>
    </source>
</evidence>
<evidence type="ECO:0000256" key="17">
    <source>
        <dbReference type="SAM" id="SignalP"/>
    </source>
</evidence>
<evidence type="ECO:0000256" key="12">
    <source>
        <dbReference type="ARBA" id="ARBA00023137"/>
    </source>
</evidence>
<feature type="signal peptide" evidence="17">
    <location>
        <begin position="1"/>
        <end position="25"/>
    </location>
</feature>
<evidence type="ECO:0000256" key="16">
    <source>
        <dbReference type="SAM" id="MobiDB-lite"/>
    </source>
</evidence>
<evidence type="ECO:0000256" key="4">
    <source>
        <dbReference type="ARBA" id="ARBA00022679"/>
    </source>
</evidence>
<keyword evidence="5" id="KW-0812">Transmembrane</keyword>
<reference evidence="19" key="1">
    <citation type="submission" date="2020-07" db="EMBL/GenBank/DDBJ databases">
        <title>Vallitalea pronyensis genome.</title>
        <authorList>
            <person name="Postec A."/>
        </authorList>
    </citation>
    <scope>NUCLEOTIDE SEQUENCE</scope>
    <source>
        <strain evidence="19">FatNI3</strain>
    </source>
</reference>
<evidence type="ECO:0000256" key="5">
    <source>
        <dbReference type="ARBA" id="ARBA00022692"/>
    </source>
</evidence>
<dbReference type="GO" id="GO:0005886">
    <property type="term" value="C:plasma membrane"/>
    <property type="evidence" value="ECO:0007669"/>
    <property type="project" value="UniProtKB-SubCell"/>
</dbReference>
<protein>
    <recommendedName>
        <fullName evidence="2">receptor protein-tyrosine kinase</fullName>
        <ecNumber evidence="2">2.7.10.1</ecNumber>
    </recommendedName>
</protein>
<evidence type="ECO:0000256" key="3">
    <source>
        <dbReference type="ARBA" id="ARBA00022475"/>
    </source>
</evidence>
<sequence>MGKKKMICVLLVMVMITSSTVNIHAFVSGHSGSVSPGDVVNARGGINWTAYKVCFVDMEGENALTNENIISYKDTTNQIEEKLRKNYSKKFPAIKNYTYFIKPKIWTPYAYLVHYDFSSQDFKALPKEIKDVKLHQITTQERYSNVFYNELKAQVPSLDILMAKKDTNRLWWLDILNGYSGANTESQKVWNYILQSEDGIETRIENYIGETETDPLTQKLKYLDLLMTLVAIDKDLKDTMVYYINRYIYGESLENKPILLSIESAVRVSSSEMFDKTYAYMSSTDYLMFMYGAVEKYSVYNKPEFPNEVVNHSTKSIIENSYKSSYKVKDNLTRLTEIYQSSTKKNAFSHGLSGVIGGYFSTKNGVPNWRYWSGRTGVMHGLTYHGNQIGFILVGGRNNKPQVDPTLTISMNTTIGPDGDKRYEVPVEMETIGVDAYLDVSLGQTNDNLIKWKTLIADLDVTFDFTLNLTPSDKLSKLDQSAPDMCIKKTNMNRLELEDILSGTSSFRYQDKLSDVSIQEEETIIKDYTAQLIIDYTNNGITKQVVSNHVTESVEAHRGKIPEPKTGNYSSATKVFSQIKQGAPGHEQFEAMAGVPTTRHVYFSSGGAEYIVDIAVELHKRQQSTRNYRSFFSSVPSENNMPVIQNSWTKDKPAPKPTPRQKTDHMGTTTIEPISQETRPYLKYPPIAAKNGSWSTSSFSAPTPRKSTAWDGTTRSETTGVGSKTVVDKPAVSEKKDKDGNVIRPAEPEVNHMEYRQEWYGFSGENGTEYRWVQEGHDKTVGGYEETWSQTITYDYMEITDVAVYEITEALVDGMGTITGTDKIIGTVIQGQPSVFYNIDETNTAAGGRLVYSLETDQNDDVVWDEGPSDNAEENKTDSGRVIEEDIWKMRKETMNNVTVVSDFLILQTTKGDKAVMYFDQQSMDFKTEEPIELPESSLDDQWINNPNAAFDWQPDELDITGYTGDYEDVETAHAAYASSHVTTAHDAPETSVNRPARPTKPLRLLKNNIDIIDTLANREYITGHAKVFYQQVAPKKGNPTAYHPRYVGDFGMTGIELTSTYSSRHSKINDIVVHNPVSVQDAMIVSLPSSRDQRTPSSLPKDMALNTSVMEYKKVLVEVTKPPVYNTIQVPNPKYKEKEVPNPDYQPAKDVEGQTISFSYAGNYKVFTVPTTGEYIVTAKGASGGGTPSHPNNGGYGSTVTSTFQWTAGQQFYVYVGGKGGNSPSDRIDQFNRRNYNGGYNGGGYGSGSRGPGGGGRSDIRTSTSPTSEIIVAGGGGGSASAQQGSAIKSNGNRVNGSNGPTGWSGKYEYDTGGGGGGYYGGQTVSGDDPSRGYAGTNYSAGSNTTTSTGSNNGHGSITIKQPAIHMPAVGEPTIWIPASDEPKFIDKQVLVSGGETVYEYQLVPIEVKPEPVQVGGVNYTPGNFINIDYGFTIYFPNRGDFYGNGRSGLGNTSFIRGKGYTDNMDTTEWTKSKEVTFPFAVIYEDDMYLPGEKITLDKAKENFSFYLPLAASEAMSAEVMFKAKANNCRYDDANSFTNRVRTGSKEAKHAAKQITYIDVVGRIGNLVMEDTEDFRFSNLFKQAVSGWFVENVVPKVNPEKQLNIMSDPIDIRGERVNAYNHYLNTYGAITSFNREPIRFPLSPSKNNIMALRNQPQRPGYLSYLDISTLGNYEKVQVIPYYYHLSLVDGTITPLDVYMNTESGYRPINIYDLVKTDWDTNAVYHYKYWVDWGMEKMRRCVELAEENKTQSVIDYTKQIDGDGVEYIKESPYGNTFAGIAQLVQLSERNRTYIGSSITGGKDNNPGNRNLEQMYTKNAQRWHFKSGLPSSAIAVHHGKPISKGNMDSVSNNQSVIIMALDIKSAGTLYNLEYKHPSGNGTLDIAGLAFDLTSIPHNVITVYSAHKSSANDLSISGTH</sequence>
<evidence type="ECO:0000256" key="14">
    <source>
        <dbReference type="ARBA" id="ARBA00023170"/>
    </source>
</evidence>
<feature type="chain" id="PRO_5035320049" description="receptor protein-tyrosine kinase" evidence="17">
    <location>
        <begin position="26"/>
        <end position="1918"/>
    </location>
</feature>
<dbReference type="GO" id="GO:0004714">
    <property type="term" value="F:transmembrane receptor protein tyrosine kinase activity"/>
    <property type="evidence" value="ECO:0007669"/>
    <property type="project" value="UniProtKB-EC"/>
</dbReference>
<keyword evidence="12" id="KW-0829">Tyrosine-protein kinase</keyword>
<feature type="region of interest" description="Disordered" evidence="16">
    <location>
        <begin position="643"/>
        <end position="666"/>
    </location>
</feature>
<keyword evidence="8" id="KW-0418">Kinase</keyword>
<evidence type="ECO:0000259" key="18">
    <source>
        <dbReference type="Pfam" id="PF12810"/>
    </source>
</evidence>
<dbReference type="GO" id="GO:0005524">
    <property type="term" value="F:ATP binding"/>
    <property type="evidence" value="ECO:0007669"/>
    <property type="project" value="UniProtKB-KW"/>
</dbReference>
<evidence type="ECO:0000256" key="6">
    <source>
        <dbReference type="ARBA" id="ARBA00022729"/>
    </source>
</evidence>
<keyword evidence="6 17" id="KW-0732">Signal</keyword>
<dbReference type="EMBL" id="CP058649">
    <property type="protein sequence ID" value="QUI21367.1"/>
    <property type="molecule type" value="Genomic_DNA"/>
</dbReference>
<organism evidence="19 20">
    <name type="scientific">Vallitalea pronyensis</name>
    <dbReference type="NCBI Taxonomy" id="1348613"/>
    <lineage>
        <taxon>Bacteria</taxon>
        <taxon>Bacillati</taxon>
        <taxon>Bacillota</taxon>
        <taxon>Clostridia</taxon>
        <taxon>Lachnospirales</taxon>
        <taxon>Vallitaleaceae</taxon>
        <taxon>Vallitalea</taxon>
    </lineage>
</organism>
<comment type="subcellular location">
    <subcellularLocation>
        <location evidence="1">Cell membrane</location>
        <topology evidence="1">Single-pass type I membrane protein</topology>
    </subcellularLocation>
</comment>
<keyword evidence="14" id="KW-0675">Receptor</keyword>
<feature type="compositionally biased region" description="Polar residues" evidence="16">
    <location>
        <begin position="710"/>
        <end position="722"/>
    </location>
</feature>
<evidence type="ECO:0000256" key="1">
    <source>
        <dbReference type="ARBA" id="ARBA00004251"/>
    </source>
</evidence>
<evidence type="ECO:0000256" key="2">
    <source>
        <dbReference type="ARBA" id="ARBA00011902"/>
    </source>
</evidence>
<evidence type="ECO:0000256" key="10">
    <source>
        <dbReference type="ARBA" id="ARBA00022989"/>
    </source>
</evidence>
<evidence type="ECO:0000256" key="15">
    <source>
        <dbReference type="ARBA" id="ARBA00023180"/>
    </source>
</evidence>
<name>A0A8J8MH30_9FIRM</name>
<evidence type="ECO:0000313" key="19">
    <source>
        <dbReference type="EMBL" id="QUI21367.1"/>
    </source>
</evidence>
<keyword evidence="20" id="KW-1185">Reference proteome</keyword>
<feature type="compositionally biased region" description="Polar residues" evidence="16">
    <location>
        <begin position="1289"/>
        <end position="1303"/>
    </location>
</feature>
<feature type="region of interest" description="Disordered" evidence="16">
    <location>
        <begin position="693"/>
        <end position="743"/>
    </location>
</feature>
<evidence type="ECO:0000256" key="7">
    <source>
        <dbReference type="ARBA" id="ARBA00022741"/>
    </source>
</evidence>
<proteinExistence type="predicted"/>
<gene>
    <name evidence="19" type="ORF">HZI73_03290</name>
</gene>
<feature type="domain" description="ALK/LTK-like glycine-rich" evidence="18">
    <location>
        <begin position="1172"/>
        <end position="1348"/>
    </location>
</feature>
<dbReference type="Pfam" id="PF12810">
    <property type="entry name" value="ALK_LTK_GRD"/>
    <property type="match status" value="1"/>
</dbReference>
<keyword evidence="13" id="KW-1015">Disulfide bond</keyword>
<keyword evidence="9" id="KW-0067">ATP-binding</keyword>
<evidence type="ECO:0000256" key="9">
    <source>
        <dbReference type="ARBA" id="ARBA00022840"/>
    </source>
</evidence>
<dbReference type="Proteomes" id="UP000683246">
    <property type="component" value="Chromosome"/>
</dbReference>
<keyword evidence="11" id="KW-0472">Membrane</keyword>
<dbReference type="RefSeq" id="WP_212696836.1">
    <property type="nucleotide sequence ID" value="NZ_CP058649.1"/>
</dbReference>
<evidence type="ECO:0000256" key="13">
    <source>
        <dbReference type="ARBA" id="ARBA00023157"/>
    </source>
</evidence>
<feature type="compositionally biased region" description="Gly residues" evidence="16">
    <location>
        <begin position="1240"/>
        <end position="1258"/>
    </location>
</feature>
<feature type="region of interest" description="Disordered" evidence="16">
    <location>
        <begin position="1231"/>
        <end position="1304"/>
    </location>
</feature>